<protein>
    <recommendedName>
        <fullName evidence="2">WxL domain-containing protein</fullName>
    </recommendedName>
</protein>
<proteinExistence type="predicted"/>
<dbReference type="OrthoDB" id="2157690at2"/>
<dbReference type="Pfam" id="PF13731">
    <property type="entry name" value="WxL"/>
    <property type="match status" value="1"/>
</dbReference>
<name>A0A1E5GTR7_9ENTE</name>
<keyword evidence="1" id="KW-0732">Signal</keyword>
<organism evidence="3 4">
    <name type="scientific">Enterococcus quebecensis</name>
    <dbReference type="NCBI Taxonomy" id="903983"/>
    <lineage>
        <taxon>Bacteria</taxon>
        <taxon>Bacillati</taxon>
        <taxon>Bacillota</taxon>
        <taxon>Bacilli</taxon>
        <taxon>Lactobacillales</taxon>
        <taxon>Enterococcaceae</taxon>
        <taxon>Enterococcus</taxon>
    </lineage>
</organism>
<keyword evidence="4" id="KW-1185">Reference proteome</keyword>
<evidence type="ECO:0000313" key="3">
    <source>
        <dbReference type="EMBL" id="OEG16055.1"/>
    </source>
</evidence>
<evidence type="ECO:0000313" key="4">
    <source>
        <dbReference type="Proteomes" id="UP000094764"/>
    </source>
</evidence>
<sequence length="283" mass="31032">MKKLRTVKIISSILLSSMVFLPITSLAVTEEKNTESTVTFKDNPVDPLDPAPESLGLVKPGTVEDNIWVGADGTFTTGSLRFSNIPHIKFGEVNIKAQSMRYDALMTTYQVATNGEKPKETDPKITIPHFAQIVDERGTTGQFEVKVSATEFAQVNDATKKLKNTRIELYNKTLRNNKADKEDALGRDGDASTLLDAPGLKNDTAVAIPISKQNSLSLLKVKTGKNANATISSVVFDKEYKSDKDYKAATNNTSVKLFVPQGEQAEKGKNYKATLTWELIDSI</sequence>
<evidence type="ECO:0000259" key="2">
    <source>
        <dbReference type="Pfam" id="PF13731"/>
    </source>
</evidence>
<gene>
    <name evidence="3" type="ORF">BCR23_07870</name>
</gene>
<comment type="caution">
    <text evidence="3">The sequence shown here is derived from an EMBL/GenBank/DDBJ whole genome shotgun (WGS) entry which is preliminary data.</text>
</comment>
<dbReference type="STRING" id="903983.BCR23_07870"/>
<dbReference type="RefSeq" id="WP_069635251.1">
    <property type="nucleotide sequence ID" value="NZ_JXKZ01000004.1"/>
</dbReference>
<dbReference type="EMBL" id="MIKB01000014">
    <property type="protein sequence ID" value="OEG16055.1"/>
    <property type="molecule type" value="Genomic_DNA"/>
</dbReference>
<dbReference type="Proteomes" id="UP000094764">
    <property type="component" value="Unassembled WGS sequence"/>
</dbReference>
<feature type="signal peptide" evidence="1">
    <location>
        <begin position="1"/>
        <end position="27"/>
    </location>
</feature>
<dbReference type="AlphaFoldDB" id="A0A1E5GTR7"/>
<accession>A0A1E5GTR7</accession>
<feature type="chain" id="PRO_5009177770" description="WxL domain-containing protein" evidence="1">
    <location>
        <begin position="28"/>
        <end position="283"/>
    </location>
</feature>
<reference evidence="4" key="1">
    <citation type="submission" date="2016-09" db="EMBL/GenBank/DDBJ databases">
        <authorList>
            <person name="Gulvik C.A."/>
        </authorList>
    </citation>
    <scope>NUCLEOTIDE SEQUENCE [LARGE SCALE GENOMIC DNA]</scope>
    <source>
        <strain evidence="4">LMG 26306</strain>
    </source>
</reference>
<evidence type="ECO:0000256" key="1">
    <source>
        <dbReference type="SAM" id="SignalP"/>
    </source>
</evidence>
<dbReference type="InterPro" id="IPR027994">
    <property type="entry name" value="WxL_dom"/>
</dbReference>
<feature type="domain" description="WxL" evidence="2">
    <location>
        <begin position="29"/>
        <end position="281"/>
    </location>
</feature>